<organism evidence="2 3">
    <name type="scientific">Hyaloscypha variabilis (strain UAMH 11265 / GT02V1 / F)</name>
    <name type="common">Meliniomyces variabilis</name>
    <dbReference type="NCBI Taxonomy" id="1149755"/>
    <lineage>
        <taxon>Eukaryota</taxon>
        <taxon>Fungi</taxon>
        <taxon>Dikarya</taxon>
        <taxon>Ascomycota</taxon>
        <taxon>Pezizomycotina</taxon>
        <taxon>Leotiomycetes</taxon>
        <taxon>Helotiales</taxon>
        <taxon>Hyaloscyphaceae</taxon>
        <taxon>Hyaloscypha</taxon>
        <taxon>Hyaloscypha variabilis</taxon>
    </lineage>
</organism>
<reference evidence="2 3" key="1">
    <citation type="submission" date="2016-04" db="EMBL/GenBank/DDBJ databases">
        <title>A degradative enzymes factory behind the ericoid mycorrhizal symbiosis.</title>
        <authorList>
            <consortium name="DOE Joint Genome Institute"/>
            <person name="Martino E."/>
            <person name="Morin E."/>
            <person name="Grelet G."/>
            <person name="Kuo A."/>
            <person name="Kohler A."/>
            <person name="Daghino S."/>
            <person name="Barry K."/>
            <person name="Choi C."/>
            <person name="Cichocki N."/>
            <person name="Clum A."/>
            <person name="Copeland A."/>
            <person name="Hainaut M."/>
            <person name="Haridas S."/>
            <person name="Labutti K."/>
            <person name="Lindquist E."/>
            <person name="Lipzen A."/>
            <person name="Khouja H.-R."/>
            <person name="Murat C."/>
            <person name="Ohm R."/>
            <person name="Olson A."/>
            <person name="Spatafora J."/>
            <person name="Veneault-Fourrey C."/>
            <person name="Henrissat B."/>
            <person name="Grigoriev I."/>
            <person name="Martin F."/>
            <person name="Perotto S."/>
        </authorList>
    </citation>
    <scope>NUCLEOTIDE SEQUENCE [LARGE SCALE GENOMIC DNA]</scope>
    <source>
        <strain evidence="2 3">F</strain>
    </source>
</reference>
<evidence type="ECO:0000256" key="1">
    <source>
        <dbReference type="SAM" id="MobiDB-lite"/>
    </source>
</evidence>
<sequence>MNPTIHGPKARRRDRSDGSASAKRREICSILVQFMAEDDADERIGYRVGGIAVLGTSRTRGEWWCKKWEYVTKWSAWLEASAYEGVPGRSKSSAGIGELSIEGRSKEERGSEDGEGCEKRRKAEEKCGAALRSGAADTANQQHQQQHHHDQQRGPASRCGWDEA</sequence>
<gene>
    <name evidence="2" type="ORF">L207DRAFT_512252</name>
</gene>
<protein>
    <submittedName>
        <fullName evidence="2">Uncharacterized protein</fullName>
    </submittedName>
</protein>
<dbReference type="Proteomes" id="UP000235786">
    <property type="component" value="Unassembled WGS sequence"/>
</dbReference>
<evidence type="ECO:0000313" key="2">
    <source>
        <dbReference type="EMBL" id="PMD40801.1"/>
    </source>
</evidence>
<evidence type="ECO:0000313" key="3">
    <source>
        <dbReference type="Proteomes" id="UP000235786"/>
    </source>
</evidence>
<feature type="region of interest" description="Disordered" evidence="1">
    <location>
        <begin position="84"/>
        <end position="164"/>
    </location>
</feature>
<accession>A0A2J6RQL1</accession>
<feature type="compositionally biased region" description="Basic and acidic residues" evidence="1">
    <location>
        <begin position="101"/>
        <end position="127"/>
    </location>
</feature>
<name>A0A2J6RQL1_HYAVF</name>
<dbReference type="EMBL" id="KZ613945">
    <property type="protein sequence ID" value="PMD40801.1"/>
    <property type="molecule type" value="Genomic_DNA"/>
</dbReference>
<keyword evidence="3" id="KW-1185">Reference proteome</keyword>
<proteinExistence type="predicted"/>
<feature type="region of interest" description="Disordered" evidence="1">
    <location>
        <begin position="1"/>
        <end position="23"/>
    </location>
</feature>
<dbReference type="AlphaFoldDB" id="A0A2J6RQL1"/>